<keyword evidence="1" id="KW-1133">Transmembrane helix</keyword>
<reference evidence="2 3" key="1">
    <citation type="submission" date="2018-06" db="EMBL/GenBank/DDBJ databases">
        <authorList>
            <consortium name="Pathogen Informatics"/>
            <person name="Doyle S."/>
        </authorList>
    </citation>
    <scope>NUCLEOTIDE SEQUENCE [LARGE SCALE GENOMIC DNA]</scope>
    <source>
        <strain evidence="2 3">NCTC5050</strain>
    </source>
</reference>
<dbReference type="Proteomes" id="UP000255382">
    <property type="component" value="Unassembled WGS sequence"/>
</dbReference>
<evidence type="ECO:0000313" key="3">
    <source>
        <dbReference type="Proteomes" id="UP000255382"/>
    </source>
</evidence>
<dbReference type="AlphaFoldDB" id="A0A378BZ17"/>
<evidence type="ECO:0000313" key="2">
    <source>
        <dbReference type="EMBL" id="STV56144.1"/>
    </source>
</evidence>
<gene>
    <name evidence="2" type="ORF">NCTC5050_06305</name>
</gene>
<accession>A0A378BZ17</accession>
<feature type="transmembrane region" description="Helical" evidence="1">
    <location>
        <begin position="7"/>
        <end position="28"/>
    </location>
</feature>
<sequence>MHHYQRTVLNSITLLILAVSFALLILHVRQQRYPLSDLNAFLCTTRTVTSVQPGNFHADGNIVLDFKNKRITLQYDIITAQQIKKVLYRDVYIKNLKMPGAGIYTFDIDSVKVFSTDTAGDFLAHFRLLHPGAANEIRVTRVGNSTYLYSINRQIYNVCTFAVNLGFRC</sequence>
<evidence type="ECO:0000256" key="1">
    <source>
        <dbReference type="SAM" id="Phobius"/>
    </source>
</evidence>
<keyword evidence="1" id="KW-0472">Membrane</keyword>
<name>A0A378BZ17_KLEPO</name>
<protein>
    <submittedName>
        <fullName evidence="2">Uncharacterized protein</fullName>
    </submittedName>
</protein>
<proteinExistence type="predicted"/>
<keyword evidence="3" id="KW-1185">Reference proteome</keyword>
<organism evidence="2 3">
    <name type="scientific">Klebsiella pneumoniae subsp. ozaenae</name>
    <dbReference type="NCBI Taxonomy" id="574"/>
    <lineage>
        <taxon>Bacteria</taxon>
        <taxon>Pseudomonadati</taxon>
        <taxon>Pseudomonadota</taxon>
        <taxon>Gammaproteobacteria</taxon>
        <taxon>Enterobacterales</taxon>
        <taxon>Enterobacteriaceae</taxon>
        <taxon>Klebsiella/Raoultella group</taxon>
        <taxon>Klebsiella</taxon>
        <taxon>Klebsiella pneumoniae complex</taxon>
    </lineage>
</organism>
<keyword evidence="1" id="KW-0812">Transmembrane</keyword>
<dbReference type="EMBL" id="UGLZ01000005">
    <property type="protein sequence ID" value="STV56144.1"/>
    <property type="molecule type" value="Genomic_DNA"/>
</dbReference>